<reference evidence="7" key="1">
    <citation type="submission" date="2021-02" db="EMBL/GenBank/DDBJ databases">
        <authorList>
            <person name="Nowell W R."/>
        </authorList>
    </citation>
    <scope>NUCLEOTIDE SEQUENCE</scope>
</reference>
<evidence type="ECO:0000256" key="2">
    <source>
        <dbReference type="ARBA" id="ARBA00022771"/>
    </source>
</evidence>
<evidence type="ECO:0000313" key="8">
    <source>
        <dbReference type="Proteomes" id="UP000663834"/>
    </source>
</evidence>
<evidence type="ECO:0000256" key="4">
    <source>
        <dbReference type="PROSITE-ProRule" id="PRU00322"/>
    </source>
</evidence>
<dbReference type="InterPro" id="IPR001876">
    <property type="entry name" value="Znf_RanBP2"/>
</dbReference>
<dbReference type="EMBL" id="CAJNOW010020971">
    <property type="protein sequence ID" value="CAF1682159.1"/>
    <property type="molecule type" value="Genomic_DNA"/>
</dbReference>
<dbReference type="PROSITE" id="PS50089">
    <property type="entry name" value="ZF_RING_2"/>
    <property type="match status" value="1"/>
</dbReference>
<organism evidence="7 8">
    <name type="scientific">Rotaria magnacalcarata</name>
    <dbReference type="NCBI Taxonomy" id="392030"/>
    <lineage>
        <taxon>Eukaryota</taxon>
        <taxon>Metazoa</taxon>
        <taxon>Spiralia</taxon>
        <taxon>Gnathifera</taxon>
        <taxon>Rotifera</taxon>
        <taxon>Eurotatoria</taxon>
        <taxon>Bdelloidea</taxon>
        <taxon>Philodinida</taxon>
        <taxon>Philodinidae</taxon>
        <taxon>Rotaria</taxon>
    </lineage>
</organism>
<dbReference type="Pfam" id="PF06108">
    <property type="entry name" value="DUF952"/>
    <property type="match status" value="1"/>
</dbReference>
<feature type="domain" description="RanBP2-type" evidence="6">
    <location>
        <begin position="96"/>
        <end position="125"/>
    </location>
</feature>
<dbReference type="Gene3D" id="2.30.30.380">
    <property type="entry name" value="Zn-finger domain of Sec23/24"/>
    <property type="match status" value="1"/>
</dbReference>
<dbReference type="CDD" id="cd16448">
    <property type="entry name" value="RING-H2"/>
    <property type="match status" value="1"/>
</dbReference>
<gene>
    <name evidence="7" type="ORF">KQP761_LOCUS37002</name>
</gene>
<keyword evidence="2 4" id="KW-0863">Zinc-finger</keyword>
<proteinExistence type="predicted"/>
<evidence type="ECO:0000256" key="3">
    <source>
        <dbReference type="ARBA" id="ARBA00022833"/>
    </source>
</evidence>
<dbReference type="OrthoDB" id="3335358at2759"/>
<dbReference type="SUPFAM" id="SSF56399">
    <property type="entry name" value="ADP-ribosylation"/>
    <property type="match status" value="1"/>
</dbReference>
<dbReference type="Gene3D" id="3.30.40.10">
    <property type="entry name" value="Zinc/RING finger domain, C3HC4 (zinc finger)"/>
    <property type="match status" value="1"/>
</dbReference>
<dbReference type="SUPFAM" id="SSF90209">
    <property type="entry name" value="Ran binding protein zinc finger-like"/>
    <property type="match status" value="1"/>
</dbReference>
<dbReference type="SUPFAM" id="SSF57850">
    <property type="entry name" value="RING/U-box"/>
    <property type="match status" value="1"/>
</dbReference>
<dbReference type="AlphaFoldDB" id="A0A816H0U4"/>
<name>A0A816H0U4_9BILA</name>
<dbReference type="Gene3D" id="3.20.170.20">
    <property type="entry name" value="Protein of unknown function DUF952"/>
    <property type="match status" value="1"/>
</dbReference>
<keyword evidence="3" id="KW-0862">Zinc</keyword>
<keyword evidence="1" id="KW-0479">Metal-binding</keyword>
<dbReference type="InterPro" id="IPR013083">
    <property type="entry name" value="Znf_RING/FYVE/PHD"/>
</dbReference>
<dbReference type="InterPro" id="IPR036443">
    <property type="entry name" value="Znf_RanBP2_sf"/>
</dbReference>
<evidence type="ECO:0000259" key="6">
    <source>
        <dbReference type="PROSITE" id="PS50199"/>
    </source>
</evidence>
<dbReference type="Gene3D" id="4.10.1060.10">
    <property type="entry name" value="Zinc finger, RanBP2-type"/>
    <property type="match status" value="1"/>
</dbReference>
<dbReference type="PROSITE" id="PS01358">
    <property type="entry name" value="ZF_RANBP2_1"/>
    <property type="match status" value="2"/>
</dbReference>
<evidence type="ECO:0000259" key="5">
    <source>
        <dbReference type="PROSITE" id="PS50089"/>
    </source>
</evidence>
<sequence length="643" mass="72191">MSNVYEIKTCAICCDSLSKEVLVTTKCQHTFHLQCLKLSVEANNQRCPLCQDTMTLLVSIFGDPKTTLKDQTKKDDLMQPKTVASMVRHDQQESTSFNSWTCKECTLANTPHVTLCDACETPRTPLASNASQLVPNSSYHADAFSDQPIQSAIHTVSISVPSYTSASASLKCYAGSPPPLRVGVSSHQLTEQAQQCPDQLPTEWECQVCTFYNSNDDKRCIICHEGIRPERRPQVMRTDSVIPVSGPVIPQPTSTIIGTVLEYVVWIPDLPADINAAELERMIDLRLNSNHHIKVNKVTCHSSIGVGIVYVSNTTEKDALLNTVRSTVLDPKKDIIISFVRQLELVSYLVFDQKKKQTEIAVEVSRRWAQLSKSPQLPACEQISVLFPNIFKITSRSLDELLAIRTLDIFKVNEQFANVYLRADCSFVEDLPDNIATTQITTAIITHIGGQHQYDQQTLYVQYNKEASSAIILAANAALDQFIYVAPIPAPAPAPNPLPYYLYQILTTTLPPPPYPAIFPMSDRDAADGFVHLARAINILPLFMKNYNNSVQLSVLKLNYAWMRENGRYDVRWEWSSSNSTIYPHLYGNTTREMVVDVRTWSRAQYALWNSTSVATDEWLTDDCDKKHASFIIIFLLLCILII</sequence>
<accession>A0A816H0U4</accession>
<dbReference type="GO" id="GO:0008270">
    <property type="term" value="F:zinc ion binding"/>
    <property type="evidence" value="ECO:0007669"/>
    <property type="project" value="UniProtKB-KW"/>
</dbReference>
<protein>
    <submittedName>
        <fullName evidence="7">Uncharacterized protein</fullName>
    </submittedName>
</protein>
<evidence type="ECO:0000313" key="7">
    <source>
        <dbReference type="EMBL" id="CAF1682159.1"/>
    </source>
</evidence>
<dbReference type="InterPro" id="IPR001841">
    <property type="entry name" value="Znf_RING"/>
</dbReference>
<dbReference type="PROSITE" id="PS50199">
    <property type="entry name" value="ZF_RANBP2_2"/>
    <property type="match status" value="1"/>
</dbReference>
<comment type="caution">
    <text evidence="7">The sequence shown here is derived from an EMBL/GenBank/DDBJ whole genome shotgun (WGS) entry which is preliminary data.</text>
</comment>
<dbReference type="SMART" id="SM00184">
    <property type="entry name" value="RING"/>
    <property type="match status" value="1"/>
</dbReference>
<evidence type="ECO:0000256" key="1">
    <source>
        <dbReference type="ARBA" id="ARBA00022723"/>
    </source>
</evidence>
<dbReference type="Proteomes" id="UP000663834">
    <property type="component" value="Unassembled WGS sequence"/>
</dbReference>
<dbReference type="Pfam" id="PF13923">
    <property type="entry name" value="zf-C3HC4_2"/>
    <property type="match status" value="1"/>
</dbReference>
<dbReference type="Pfam" id="PF00641">
    <property type="entry name" value="Zn_ribbon_RanBP"/>
    <property type="match status" value="2"/>
</dbReference>
<dbReference type="InterPro" id="IPR009297">
    <property type="entry name" value="DUF952"/>
</dbReference>
<dbReference type="SMART" id="SM00547">
    <property type="entry name" value="ZnF_RBZ"/>
    <property type="match status" value="2"/>
</dbReference>
<feature type="domain" description="RING-type" evidence="5">
    <location>
        <begin position="10"/>
        <end position="51"/>
    </location>
</feature>